<reference evidence="2" key="1">
    <citation type="submission" date="2022-11" db="UniProtKB">
        <authorList>
            <consortium name="WormBaseParasite"/>
        </authorList>
    </citation>
    <scope>IDENTIFICATION</scope>
</reference>
<dbReference type="Proteomes" id="UP000887577">
    <property type="component" value="Unplaced"/>
</dbReference>
<proteinExistence type="predicted"/>
<dbReference type="SUPFAM" id="SSF50249">
    <property type="entry name" value="Nucleic acid-binding proteins"/>
    <property type="match status" value="1"/>
</dbReference>
<keyword evidence="1" id="KW-1185">Reference proteome</keyword>
<sequence>MGSVTPVNIKDPLNLQTKDDIYDEDLIGLELSTAENIKDVQLYDKTCQLVAIIKDVGSPINAKNSSTRLMRGHIQTATEILPFICWNEVIPKHEPFLKAGIKCLFENIYIKEFNRDYDKTSTVGWQCNFMSNTKITWICRVDVNDLIPDVFQKCELENVCKYGGLVEISNAYIRSVPTIFQNAQKDGITICSITDGHLKFEIRFGCEVYSSFQKGDPVTVKGLIFDSGNTSYLLIQEPHHFVKRK</sequence>
<evidence type="ECO:0000313" key="2">
    <source>
        <dbReference type="WBParaSite" id="PSU_v2.g1368.t1"/>
    </source>
</evidence>
<accession>A0A914Y4I1</accession>
<name>A0A914Y4I1_9BILA</name>
<dbReference type="AlphaFoldDB" id="A0A914Y4I1"/>
<organism evidence="1 2">
    <name type="scientific">Panagrolaimus superbus</name>
    <dbReference type="NCBI Taxonomy" id="310955"/>
    <lineage>
        <taxon>Eukaryota</taxon>
        <taxon>Metazoa</taxon>
        <taxon>Ecdysozoa</taxon>
        <taxon>Nematoda</taxon>
        <taxon>Chromadorea</taxon>
        <taxon>Rhabditida</taxon>
        <taxon>Tylenchina</taxon>
        <taxon>Panagrolaimomorpha</taxon>
        <taxon>Panagrolaimoidea</taxon>
        <taxon>Panagrolaimidae</taxon>
        <taxon>Panagrolaimus</taxon>
    </lineage>
</organism>
<dbReference type="WBParaSite" id="PSU_v2.g1368.t1">
    <property type="protein sequence ID" value="PSU_v2.g1368.t1"/>
    <property type="gene ID" value="PSU_v2.g1368"/>
</dbReference>
<dbReference type="InterPro" id="IPR012340">
    <property type="entry name" value="NA-bd_OB-fold"/>
</dbReference>
<evidence type="ECO:0000313" key="1">
    <source>
        <dbReference type="Proteomes" id="UP000887577"/>
    </source>
</evidence>
<protein>
    <submittedName>
        <fullName evidence="2">Uncharacterized protein</fullName>
    </submittedName>
</protein>